<feature type="region of interest" description="Disordered" evidence="1">
    <location>
        <begin position="32"/>
        <end position="52"/>
    </location>
</feature>
<protein>
    <submittedName>
        <fullName evidence="2">Uncharacterized protein</fullName>
    </submittedName>
</protein>
<name>A0A7Z0DLL9_9ACTN</name>
<dbReference type="EMBL" id="JACBZR010000001">
    <property type="protein sequence ID" value="NYI77653.1"/>
    <property type="molecule type" value="Genomic_DNA"/>
</dbReference>
<dbReference type="RefSeq" id="WP_179658116.1">
    <property type="nucleotide sequence ID" value="NZ_JACBZR010000001.1"/>
</dbReference>
<keyword evidence="3" id="KW-1185">Reference proteome</keyword>
<sequence>MRRYAWWYGAGTAVLAMLVLWPLAAAAVSERTGETVAERGGGGGGDGRGGSW</sequence>
<proteinExistence type="predicted"/>
<dbReference type="AlphaFoldDB" id="A0A7Z0DLL9"/>
<organism evidence="2 3">
    <name type="scientific">Nocardioides panzhihuensis</name>
    <dbReference type="NCBI Taxonomy" id="860243"/>
    <lineage>
        <taxon>Bacteria</taxon>
        <taxon>Bacillati</taxon>
        <taxon>Actinomycetota</taxon>
        <taxon>Actinomycetes</taxon>
        <taxon>Propionibacteriales</taxon>
        <taxon>Nocardioidaceae</taxon>
        <taxon>Nocardioides</taxon>
    </lineage>
</organism>
<dbReference type="Proteomes" id="UP000564496">
    <property type="component" value="Unassembled WGS sequence"/>
</dbReference>
<evidence type="ECO:0000313" key="3">
    <source>
        <dbReference type="Proteomes" id="UP000564496"/>
    </source>
</evidence>
<evidence type="ECO:0000313" key="2">
    <source>
        <dbReference type="EMBL" id="NYI77653.1"/>
    </source>
</evidence>
<gene>
    <name evidence="2" type="ORF">BJ988_002301</name>
</gene>
<comment type="caution">
    <text evidence="2">The sequence shown here is derived from an EMBL/GenBank/DDBJ whole genome shotgun (WGS) entry which is preliminary data.</text>
</comment>
<feature type="compositionally biased region" description="Gly residues" evidence="1">
    <location>
        <begin position="39"/>
        <end position="52"/>
    </location>
</feature>
<accession>A0A7Z0DLL9</accession>
<reference evidence="2 3" key="1">
    <citation type="submission" date="2020-07" db="EMBL/GenBank/DDBJ databases">
        <title>Sequencing the genomes of 1000 actinobacteria strains.</title>
        <authorList>
            <person name="Klenk H.-P."/>
        </authorList>
    </citation>
    <scope>NUCLEOTIDE SEQUENCE [LARGE SCALE GENOMIC DNA]</scope>
    <source>
        <strain evidence="2 3">DSM 26487</strain>
    </source>
</reference>
<evidence type="ECO:0000256" key="1">
    <source>
        <dbReference type="SAM" id="MobiDB-lite"/>
    </source>
</evidence>